<dbReference type="Pfam" id="PF00501">
    <property type="entry name" value="AMP-binding"/>
    <property type="match status" value="1"/>
</dbReference>
<dbReference type="Proteomes" id="UP001165042">
    <property type="component" value="Unassembled WGS sequence"/>
</dbReference>
<dbReference type="AlphaFoldDB" id="A0A9W6QNC2"/>
<sequence>MRVGALSVNSAPRELPPMLSTMQDGHLSIATLLRHGAKVHATATVTTWAGTEGRTASFAEVGTQAAKLANALRALGVDGDQRVATFMWNNQEHLTAYLAVPAMGAVLHTLNVRLFPEQLTYIVNHAEDHAIIVDASIAPLLSKILPGCPTVQHVIVANGPTDAVTAPDHITVHSYADLLDNASGEFDWPEVDERAAAAMCYTSGTTGNPKGVVYSHRSIWLHSMQVCMPDGMQISSADRTLVIVPQFHAMSWGIPYAAFMTGASLIMPDRFLQPEPLAQMIATLKPTQSAAVPTIWQGVLSYLDQNPVDLSSLREVVVGGAACPPAMMHAFSEKYGLYIVHAWGMTETSPLGTLSRPPVEISEEETWRYRYTQGRLPAGVSARLVGDDGREVPWDGESVGELEVRGPWIAGAYYKPEPEDAAKFVDGWLRTGDVGTLTPDGFLTLTDRSKDIIKSGGEWISSVELENHVMAHPAVAEAAVIGIPDPRWDERPLVSVVLRPGATATAEELREFLGTKVAKWQLPENWTFVAEVPKTSVGKFDKKVLRAAHAHGELDVKHLD</sequence>
<protein>
    <submittedName>
        <fullName evidence="5">Fatty-acyl-CoA synthase</fullName>
    </submittedName>
</protein>
<dbReference type="InterPro" id="IPR042099">
    <property type="entry name" value="ANL_N_sf"/>
</dbReference>
<keyword evidence="2" id="KW-0436">Ligase</keyword>
<dbReference type="InterPro" id="IPR050237">
    <property type="entry name" value="ATP-dep_AMP-bd_enzyme"/>
</dbReference>
<dbReference type="FunFam" id="3.30.300.30:FF:000008">
    <property type="entry name" value="2,3-dihydroxybenzoate-AMP ligase"/>
    <property type="match status" value="1"/>
</dbReference>
<evidence type="ECO:0000259" key="3">
    <source>
        <dbReference type="Pfam" id="PF00501"/>
    </source>
</evidence>
<comment type="similarity">
    <text evidence="1">Belongs to the ATP-dependent AMP-binding enzyme family.</text>
</comment>
<dbReference type="GO" id="GO:0016877">
    <property type="term" value="F:ligase activity, forming carbon-sulfur bonds"/>
    <property type="evidence" value="ECO:0007669"/>
    <property type="project" value="UniProtKB-ARBA"/>
</dbReference>
<feature type="domain" description="AMP-dependent synthetase/ligase" evidence="3">
    <location>
        <begin position="36"/>
        <end position="414"/>
    </location>
</feature>
<dbReference type="Gene3D" id="3.40.50.12780">
    <property type="entry name" value="N-terminal domain of ligase-like"/>
    <property type="match status" value="1"/>
</dbReference>
<evidence type="ECO:0000313" key="5">
    <source>
        <dbReference type="EMBL" id="GLW92925.1"/>
    </source>
</evidence>
<gene>
    <name evidence="5" type="ORF">Aglo03_37410</name>
</gene>
<accession>A0A9W6QNC2</accession>
<evidence type="ECO:0000259" key="4">
    <source>
        <dbReference type="Pfam" id="PF13193"/>
    </source>
</evidence>
<dbReference type="EMBL" id="BSSD01000005">
    <property type="protein sequence ID" value="GLW92925.1"/>
    <property type="molecule type" value="Genomic_DNA"/>
</dbReference>
<keyword evidence="6" id="KW-1185">Reference proteome</keyword>
<dbReference type="InterPro" id="IPR045851">
    <property type="entry name" value="AMP-bd_C_sf"/>
</dbReference>
<dbReference type="Gene3D" id="3.30.300.30">
    <property type="match status" value="1"/>
</dbReference>
<proteinExistence type="inferred from homology"/>
<dbReference type="SUPFAM" id="SSF56801">
    <property type="entry name" value="Acetyl-CoA synthetase-like"/>
    <property type="match status" value="1"/>
</dbReference>
<reference evidence="5" key="1">
    <citation type="submission" date="2023-02" db="EMBL/GenBank/DDBJ databases">
        <title>Actinokineospora globicatena NBRC 15670.</title>
        <authorList>
            <person name="Ichikawa N."/>
            <person name="Sato H."/>
            <person name="Tonouchi N."/>
        </authorList>
    </citation>
    <scope>NUCLEOTIDE SEQUENCE</scope>
    <source>
        <strain evidence="5">NBRC 15670</strain>
    </source>
</reference>
<evidence type="ECO:0000313" key="6">
    <source>
        <dbReference type="Proteomes" id="UP001165042"/>
    </source>
</evidence>
<evidence type="ECO:0000256" key="1">
    <source>
        <dbReference type="ARBA" id="ARBA00006432"/>
    </source>
</evidence>
<comment type="caution">
    <text evidence="5">The sequence shown here is derived from an EMBL/GenBank/DDBJ whole genome shotgun (WGS) entry which is preliminary data.</text>
</comment>
<dbReference type="PROSITE" id="PS00455">
    <property type="entry name" value="AMP_BINDING"/>
    <property type="match status" value="1"/>
</dbReference>
<dbReference type="CDD" id="cd12119">
    <property type="entry name" value="ttLC_FACS_AlkK_like"/>
    <property type="match status" value="1"/>
</dbReference>
<feature type="domain" description="AMP-binding enzyme C-terminal" evidence="4">
    <location>
        <begin position="464"/>
        <end position="539"/>
    </location>
</feature>
<evidence type="ECO:0000256" key="2">
    <source>
        <dbReference type="ARBA" id="ARBA00022598"/>
    </source>
</evidence>
<dbReference type="InterPro" id="IPR025110">
    <property type="entry name" value="AMP-bd_C"/>
</dbReference>
<dbReference type="PANTHER" id="PTHR43767">
    <property type="entry name" value="LONG-CHAIN-FATTY-ACID--COA LIGASE"/>
    <property type="match status" value="1"/>
</dbReference>
<name>A0A9W6QNC2_9PSEU</name>
<dbReference type="InterPro" id="IPR020845">
    <property type="entry name" value="AMP-binding_CS"/>
</dbReference>
<dbReference type="Pfam" id="PF13193">
    <property type="entry name" value="AMP-binding_C"/>
    <property type="match status" value="1"/>
</dbReference>
<dbReference type="InterPro" id="IPR000873">
    <property type="entry name" value="AMP-dep_synth/lig_dom"/>
</dbReference>
<organism evidence="5 6">
    <name type="scientific">Actinokineospora globicatena</name>
    <dbReference type="NCBI Taxonomy" id="103729"/>
    <lineage>
        <taxon>Bacteria</taxon>
        <taxon>Bacillati</taxon>
        <taxon>Actinomycetota</taxon>
        <taxon>Actinomycetes</taxon>
        <taxon>Pseudonocardiales</taxon>
        <taxon>Pseudonocardiaceae</taxon>
        <taxon>Actinokineospora</taxon>
    </lineage>
</organism>
<dbReference type="PANTHER" id="PTHR43767:SF11">
    <property type="entry name" value="MEDIUM-CHAIN-FATTY-ACID--COA LIGASE"/>
    <property type="match status" value="1"/>
</dbReference>
<dbReference type="NCBIfam" id="NF004837">
    <property type="entry name" value="PRK06187.1"/>
    <property type="match status" value="1"/>
</dbReference>